<gene>
    <name evidence="2" type="ORF">HZS81_02430</name>
</gene>
<dbReference type="PANTHER" id="PTHR43861:SF1">
    <property type="entry name" value="TRANS-ACONITATE 2-METHYLTRANSFERASE"/>
    <property type="match status" value="1"/>
</dbReference>
<dbReference type="RefSeq" id="WP_179928936.1">
    <property type="nucleotide sequence ID" value="NZ_JACCDF010000001.1"/>
</dbReference>
<dbReference type="GO" id="GO:0032259">
    <property type="term" value="P:methylation"/>
    <property type="evidence" value="ECO:0007669"/>
    <property type="project" value="UniProtKB-KW"/>
</dbReference>
<protein>
    <submittedName>
        <fullName evidence="2">Methyltransferase domain-containing protein</fullName>
    </submittedName>
</protein>
<dbReference type="EMBL" id="JACCDF010000001">
    <property type="protein sequence ID" value="NYS59622.1"/>
    <property type="molecule type" value="Genomic_DNA"/>
</dbReference>
<dbReference type="Proteomes" id="UP000586119">
    <property type="component" value="Unassembled WGS sequence"/>
</dbReference>
<feature type="domain" description="Methyltransferase type 11" evidence="1">
    <location>
        <begin position="46"/>
        <end position="132"/>
    </location>
</feature>
<proteinExistence type="predicted"/>
<dbReference type="PANTHER" id="PTHR43861">
    <property type="entry name" value="TRANS-ACONITATE 2-METHYLTRANSFERASE-RELATED"/>
    <property type="match status" value="1"/>
</dbReference>
<evidence type="ECO:0000313" key="3">
    <source>
        <dbReference type="Proteomes" id="UP000586119"/>
    </source>
</evidence>
<comment type="caution">
    <text evidence="2">The sequence shown here is derived from an EMBL/GenBank/DDBJ whole genome shotgun (WGS) entry which is preliminary data.</text>
</comment>
<dbReference type="GO" id="GO:0008757">
    <property type="term" value="F:S-adenosylmethionine-dependent methyltransferase activity"/>
    <property type="evidence" value="ECO:0007669"/>
    <property type="project" value="InterPro"/>
</dbReference>
<sequence length="255" mass="28351">MTDSSRQPTRQPWNPEGYAQHANFAPNQGDEALSMLAPQQGERILVLGCGDGTLIERIAKRGAEVVGVDTAKERVATAQERGVDARVMDAYQMTFDHEFDAVFSYGLLHWMLDPQTVLAGVKRALKPGGRFVAEFGGHGNTAAICTALIAALQFRGISTHGRYPWYFPTPDEYRHVLETVGFKVKSLALVPSPKILPPGMERWLTHFAEPFIHGLEEDLRFTIIDNALLTLGYTLHDGYDNWTADYVYIRVSASV</sequence>
<organism evidence="2 3">
    <name type="scientific">Vreelandella salicampi</name>
    <dbReference type="NCBI Taxonomy" id="1449798"/>
    <lineage>
        <taxon>Bacteria</taxon>
        <taxon>Pseudomonadati</taxon>
        <taxon>Pseudomonadota</taxon>
        <taxon>Gammaproteobacteria</taxon>
        <taxon>Oceanospirillales</taxon>
        <taxon>Halomonadaceae</taxon>
        <taxon>Vreelandella</taxon>
    </lineage>
</organism>
<evidence type="ECO:0000259" key="1">
    <source>
        <dbReference type="Pfam" id="PF08241"/>
    </source>
</evidence>
<dbReference type="CDD" id="cd02440">
    <property type="entry name" value="AdoMet_MTases"/>
    <property type="match status" value="1"/>
</dbReference>
<dbReference type="Gene3D" id="3.40.50.150">
    <property type="entry name" value="Vaccinia Virus protein VP39"/>
    <property type="match status" value="1"/>
</dbReference>
<dbReference type="AlphaFoldDB" id="A0A7Z0LIJ3"/>
<name>A0A7Z0LIJ3_9GAMM</name>
<dbReference type="Pfam" id="PF08241">
    <property type="entry name" value="Methyltransf_11"/>
    <property type="match status" value="1"/>
</dbReference>
<dbReference type="InterPro" id="IPR029063">
    <property type="entry name" value="SAM-dependent_MTases_sf"/>
</dbReference>
<dbReference type="SUPFAM" id="SSF53335">
    <property type="entry name" value="S-adenosyl-L-methionine-dependent methyltransferases"/>
    <property type="match status" value="1"/>
</dbReference>
<accession>A0A7Z0LIJ3</accession>
<reference evidence="2 3" key="1">
    <citation type="journal article" date="2015" name="Int. J. Syst. Evol. Microbiol.">
        <title>Halomonas salicampi sp. nov., a halotolerant and alkalitolerant bacterium isolated from a saltern soil.</title>
        <authorList>
            <person name="Lee J.C."/>
            <person name="Kim Y.S."/>
            <person name="Yun B.S."/>
            <person name="Whang K.S."/>
        </authorList>
    </citation>
    <scope>NUCLEOTIDE SEQUENCE [LARGE SCALE GENOMIC DNA]</scope>
    <source>
        <strain evidence="2 3">BH103</strain>
    </source>
</reference>
<keyword evidence="3" id="KW-1185">Reference proteome</keyword>
<keyword evidence="2" id="KW-0489">Methyltransferase</keyword>
<keyword evidence="2" id="KW-0808">Transferase</keyword>
<dbReference type="InterPro" id="IPR013216">
    <property type="entry name" value="Methyltransf_11"/>
</dbReference>
<evidence type="ECO:0000313" key="2">
    <source>
        <dbReference type="EMBL" id="NYS59622.1"/>
    </source>
</evidence>